<keyword evidence="2" id="KW-1185">Reference proteome</keyword>
<reference evidence="1" key="1">
    <citation type="submission" date="2020-11" db="EMBL/GenBank/DDBJ databases">
        <title>Multidrug resistant novel bacterium Savagea serpentis sp. nov., isolated from the scats of a vine snake (Ahaetulla nasuta).</title>
        <authorList>
            <person name="Venkata Ramana V."/>
            <person name="Vikas Patil S."/>
            <person name="Yogita Lugani V."/>
        </authorList>
    </citation>
    <scope>NUCLEOTIDE SEQUENCE</scope>
    <source>
        <strain evidence="1">SN6</strain>
    </source>
</reference>
<protein>
    <submittedName>
        <fullName evidence="1">Uncharacterized protein</fullName>
    </submittedName>
</protein>
<dbReference type="RefSeq" id="WP_194561684.1">
    <property type="nucleotide sequence ID" value="NZ_JADKPV010000001.1"/>
</dbReference>
<comment type="caution">
    <text evidence="1">The sequence shown here is derived from an EMBL/GenBank/DDBJ whole genome shotgun (WGS) entry which is preliminary data.</text>
</comment>
<accession>A0A8J7G4L6</accession>
<evidence type="ECO:0000313" key="2">
    <source>
        <dbReference type="Proteomes" id="UP000622653"/>
    </source>
</evidence>
<proteinExistence type="predicted"/>
<evidence type="ECO:0000313" key="1">
    <source>
        <dbReference type="EMBL" id="MBF4500236.1"/>
    </source>
</evidence>
<dbReference type="Proteomes" id="UP000622653">
    <property type="component" value="Unassembled WGS sequence"/>
</dbReference>
<gene>
    <name evidence="1" type="ORF">IRY55_02575</name>
</gene>
<dbReference type="EMBL" id="JADKPV010000001">
    <property type="protein sequence ID" value="MBF4500236.1"/>
    <property type="molecule type" value="Genomic_DNA"/>
</dbReference>
<name>A0A8J7G4L6_9BACL</name>
<dbReference type="AlphaFoldDB" id="A0A8J7G4L6"/>
<sequence length="125" mass="14376">METTMMIGEEEYRIKATAITAMHYRNQFKADILADTFKAIGGVENIATLQELENKSEYKQMEALIDGFDTILIYQLTWAFLKTADLKTQPFAKWLDSLPYVPVTDLILQDGFLELLVGNIHRKKK</sequence>
<organism evidence="1 2">
    <name type="scientific">Savagea serpentis</name>
    <dbReference type="NCBI Taxonomy" id="2785297"/>
    <lineage>
        <taxon>Bacteria</taxon>
        <taxon>Bacillati</taxon>
        <taxon>Bacillota</taxon>
        <taxon>Bacilli</taxon>
        <taxon>Bacillales</taxon>
        <taxon>Caryophanaceae</taxon>
        <taxon>Savagea</taxon>
    </lineage>
</organism>